<dbReference type="EMBL" id="SJDL01000008">
    <property type="protein sequence ID" value="TBW57373.1"/>
    <property type="molecule type" value="Genomic_DNA"/>
</dbReference>
<evidence type="ECO:0000313" key="3">
    <source>
        <dbReference type="Proteomes" id="UP000313645"/>
    </source>
</evidence>
<name>A0ABY1ZM76_9GAMM</name>
<protein>
    <recommendedName>
        <fullName evidence="4">Type II secretion system protein</fullName>
    </recommendedName>
</protein>
<evidence type="ECO:0008006" key="4">
    <source>
        <dbReference type="Google" id="ProtNLM"/>
    </source>
</evidence>
<evidence type="ECO:0000313" key="2">
    <source>
        <dbReference type="EMBL" id="TBW57373.1"/>
    </source>
</evidence>
<dbReference type="RefSeq" id="WP_131480367.1">
    <property type="nucleotide sequence ID" value="NZ_SJDL01000008.1"/>
</dbReference>
<sequence length="369" mass="39544">MRMTSPNKEKGSFLIGAMIFVAAIGAMLVLLRKTMNETQEQAQTERQGRYMADYLNALAGFMADTGQTPPDPSAIAGLSAAGPNTFTASGTEWLKNNTCGGSFDPDESFLGCSLPANFANFYGLGAPIVTFDYTSQPRATISFGIVQDNGPDPIKAGALVRVIGKHLEAAGYQHINVFHIANADNSDVLSANLRAEIDSQSASDIYVRRDGVGEMTGPLLTRHDNWALIARDKDGNETSAEQDPKSSVNINDGYVRSAGAWLSETHKLAEEAYARAIQSPQFMTEGPSGTTVDKPSCPGSLTPQIFATPSVFIGGTASGSNRFMSGVKRIVTDNGSSWTVRLYMQYDGSSGWREVPVQKGRVKITTKCS</sequence>
<comment type="caution">
    <text evidence="2">The sequence shown here is derived from an EMBL/GenBank/DDBJ whole genome shotgun (WGS) entry which is preliminary data.</text>
</comment>
<keyword evidence="1" id="KW-0472">Membrane</keyword>
<reference evidence="2 3" key="1">
    <citation type="submission" date="2019-02" db="EMBL/GenBank/DDBJ databases">
        <title>Marinobacter halodurans sp. nov., a marine bacterium isolated from sea tidal flat.</title>
        <authorList>
            <person name="Yoo Y."/>
            <person name="Lee D.W."/>
            <person name="Kim B.S."/>
            <person name="Kim J.-J."/>
        </authorList>
    </citation>
    <scope>NUCLEOTIDE SEQUENCE [LARGE SCALE GENOMIC DNA]</scope>
    <source>
        <strain evidence="2 3">YJ-S3-2</strain>
    </source>
</reference>
<accession>A0ABY1ZM76</accession>
<proteinExistence type="predicted"/>
<dbReference type="Proteomes" id="UP000313645">
    <property type="component" value="Unassembled WGS sequence"/>
</dbReference>
<keyword evidence="1" id="KW-0812">Transmembrane</keyword>
<keyword evidence="3" id="KW-1185">Reference proteome</keyword>
<evidence type="ECO:0000256" key="1">
    <source>
        <dbReference type="SAM" id="Phobius"/>
    </source>
</evidence>
<feature type="transmembrane region" description="Helical" evidence="1">
    <location>
        <begin position="12"/>
        <end position="31"/>
    </location>
</feature>
<keyword evidence="1" id="KW-1133">Transmembrane helix</keyword>
<gene>
    <name evidence="2" type="ORF">EZI54_06870</name>
</gene>
<organism evidence="2 3">
    <name type="scientific">Marinobacter halodurans</name>
    <dbReference type="NCBI Taxonomy" id="2528979"/>
    <lineage>
        <taxon>Bacteria</taxon>
        <taxon>Pseudomonadati</taxon>
        <taxon>Pseudomonadota</taxon>
        <taxon>Gammaproteobacteria</taxon>
        <taxon>Pseudomonadales</taxon>
        <taxon>Marinobacteraceae</taxon>
        <taxon>Marinobacter</taxon>
    </lineage>
</organism>